<gene>
    <name evidence="1" type="ORF">C8F04DRAFT_1264882</name>
</gene>
<dbReference type="EMBL" id="JARJCM010000100">
    <property type="protein sequence ID" value="KAJ7029611.1"/>
    <property type="molecule type" value="Genomic_DNA"/>
</dbReference>
<comment type="caution">
    <text evidence="1">The sequence shown here is derived from an EMBL/GenBank/DDBJ whole genome shotgun (WGS) entry which is preliminary data.</text>
</comment>
<protein>
    <submittedName>
        <fullName evidence="1">Uncharacterized protein</fullName>
    </submittedName>
</protein>
<organism evidence="1 2">
    <name type="scientific">Mycena alexandri</name>
    <dbReference type="NCBI Taxonomy" id="1745969"/>
    <lineage>
        <taxon>Eukaryota</taxon>
        <taxon>Fungi</taxon>
        <taxon>Dikarya</taxon>
        <taxon>Basidiomycota</taxon>
        <taxon>Agaricomycotina</taxon>
        <taxon>Agaricomycetes</taxon>
        <taxon>Agaricomycetidae</taxon>
        <taxon>Agaricales</taxon>
        <taxon>Marasmiineae</taxon>
        <taxon>Mycenaceae</taxon>
        <taxon>Mycena</taxon>
    </lineage>
</organism>
<dbReference type="Proteomes" id="UP001218188">
    <property type="component" value="Unassembled WGS sequence"/>
</dbReference>
<proteinExistence type="predicted"/>
<evidence type="ECO:0000313" key="1">
    <source>
        <dbReference type="EMBL" id="KAJ7029611.1"/>
    </source>
</evidence>
<sequence length="71" mass="8088">MSSTCQWHWYARREGEDARRVCKVGTTTCDGNKTPSPNGMTKALVRLPRSSRESNISCYDQPELLILSVWI</sequence>
<evidence type="ECO:0000313" key="2">
    <source>
        <dbReference type="Proteomes" id="UP001218188"/>
    </source>
</evidence>
<reference evidence="1" key="1">
    <citation type="submission" date="2023-03" db="EMBL/GenBank/DDBJ databases">
        <title>Massive genome expansion in bonnet fungi (Mycena s.s.) driven by repeated elements and novel gene families across ecological guilds.</title>
        <authorList>
            <consortium name="Lawrence Berkeley National Laboratory"/>
            <person name="Harder C.B."/>
            <person name="Miyauchi S."/>
            <person name="Viragh M."/>
            <person name="Kuo A."/>
            <person name="Thoen E."/>
            <person name="Andreopoulos B."/>
            <person name="Lu D."/>
            <person name="Skrede I."/>
            <person name="Drula E."/>
            <person name="Henrissat B."/>
            <person name="Morin E."/>
            <person name="Kohler A."/>
            <person name="Barry K."/>
            <person name="LaButti K."/>
            <person name="Morin E."/>
            <person name="Salamov A."/>
            <person name="Lipzen A."/>
            <person name="Mereny Z."/>
            <person name="Hegedus B."/>
            <person name="Baldrian P."/>
            <person name="Stursova M."/>
            <person name="Weitz H."/>
            <person name="Taylor A."/>
            <person name="Grigoriev I.V."/>
            <person name="Nagy L.G."/>
            <person name="Martin F."/>
            <person name="Kauserud H."/>
        </authorList>
    </citation>
    <scope>NUCLEOTIDE SEQUENCE</scope>
    <source>
        <strain evidence="1">CBHHK200</strain>
    </source>
</reference>
<dbReference type="AlphaFoldDB" id="A0AAD6SKI2"/>
<keyword evidence="2" id="KW-1185">Reference proteome</keyword>
<accession>A0AAD6SKI2</accession>
<name>A0AAD6SKI2_9AGAR</name>